<proteinExistence type="predicted"/>
<keyword evidence="2" id="KW-1185">Reference proteome</keyword>
<organism evidence="1 2">
    <name type="scientific">Caerostris extrusa</name>
    <name type="common">Bark spider</name>
    <name type="synonym">Caerostris bankana</name>
    <dbReference type="NCBI Taxonomy" id="172846"/>
    <lineage>
        <taxon>Eukaryota</taxon>
        <taxon>Metazoa</taxon>
        <taxon>Ecdysozoa</taxon>
        <taxon>Arthropoda</taxon>
        <taxon>Chelicerata</taxon>
        <taxon>Arachnida</taxon>
        <taxon>Araneae</taxon>
        <taxon>Araneomorphae</taxon>
        <taxon>Entelegynae</taxon>
        <taxon>Araneoidea</taxon>
        <taxon>Araneidae</taxon>
        <taxon>Caerostris</taxon>
    </lineage>
</organism>
<dbReference type="Proteomes" id="UP001054945">
    <property type="component" value="Unassembled WGS sequence"/>
</dbReference>
<sequence length="125" mass="14130">MEDLNNSNTKDQNDNDAETTILPHIYVLDDYDVLPANSNNQHNEYIFVADNGDIGGNILPTNLLRSSADLNNQPVYIIDGNIANYAARFQQDTATVDDLPQQKTTEFKEPLHEIFKVLDHQETLI</sequence>
<dbReference type="AlphaFoldDB" id="A0AAV4UAE5"/>
<evidence type="ECO:0000313" key="2">
    <source>
        <dbReference type="Proteomes" id="UP001054945"/>
    </source>
</evidence>
<comment type="caution">
    <text evidence="1">The sequence shown here is derived from an EMBL/GenBank/DDBJ whole genome shotgun (WGS) entry which is preliminary data.</text>
</comment>
<reference evidence="1 2" key="1">
    <citation type="submission" date="2021-06" db="EMBL/GenBank/DDBJ databases">
        <title>Caerostris extrusa draft genome.</title>
        <authorList>
            <person name="Kono N."/>
            <person name="Arakawa K."/>
        </authorList>
    </citation>
    <scope>NUCLEOTIDE SEQUENCE [LARGE SCALE GENOMIC DNA]</scope>
</reference>
<evidence type="ECO:0000313" key="1">
    <source>
        <dbReference type="EMBL" id="GIY54729.1"/>
    </source>
</evidence>
<name>A0AAV4UAE5_CAEEX</name>
<dbReference type="EMBL" id="BPLR01012546">
    <property type="protein sequence ID" value="GIY54729.1"/>
    <property type="molecule type" value="Genomic_DNA"/>
</dbReference>
<protein>
    <submittedName>
        <fullName evidence="1">Uncharacterized protein</fullName>
    </submittedName>
</protein>
<accession>A0AAV4UAE5</accession>
<gene>
    <name evidence="1" type="ORF">CEXT_176511</name>
</gene>